<feature type="signal peptide" evidence="2">
    <location>
        <begin position="1"/>
        <end position="20"/>
    </location>
</feature>
<accession>A0A2X3K6R9</accession>
<evidence type="ECO:0000313" key="4">
    <source>
        <dbReference type="Proteomes" id="UP000249818"/>
    </source>
</evidence>
<gene>
    <name evidence="3" type="ORF">BARAN1_0903</name>
</gene>
<dbReference type="Proteomes" id="UP000249818">
    <property type="component" value="Chromosome BARAN1"/>
</dbReference>
<keyword evidence="1" id="KW-0812">Transmembrane</keyword>
<reference evidence="4" key="1">
    <citation type="submission" date="2018-05" db="EMBL/GenBank/DDBJ databases">
        <authorList>
            <person name="Hao L."/>
        </authorList>
    </citation>
    <scope>NUCLEOTIDE SEQUENCE [LARGE SCALE GENOMIC DNA]</scope>
</reference>
<evidence type="ECO:0000256" key="1">
    <source>
        <dbReference type="SAM" id="Phobius"/>
    </source>
</evidence>
<keyword evidence="2" id="KW-0732">Signal</keyword>
<protein>
    <submittedName>
        <fullName evidence="3">Uncharacterized protein</fullName>
    </submittedName>
</protein>
<sequence>MTWLAWTVLCAVAVAQPGWAEVQVGGEVGWQGQAVLGEVNPLTITVTNGKSSVLSATLRVEQRVGSGWRGAGMQRLRAPLLLAPGGRARFAFPWPVEAGSAPVTVVVEEDGTELARATLPLRLMVEKPIATVGSVVAYPAGGPMIALAPEDLPEDPFLLSPFSEVRLTRGAAVSAPAAEALAAWAAFGGGLVRDGETPTVIPSLSAADLADAVARHGPRPPPRGLLIGGTVLYLIALGFALPPLSRRGRPWGMAALISVVLAFSLFYPLFFGSPQAITMLLYSLSSRDVSRFSYDTLVIVPIREGIQEVSGWWVERVPPGTERSGMDIEWAWGPDGPRTIVAANPGQTMILWRYGRAWAAGGTRHVVGSVAVDAGFAPLLAAVGPVARAGDLVYTERIAERQGGAARYEYRLRWEPDG</sequence>
<dbReference type="KEGG" id="bana:BARAN1_0903"/>
<dbReference type="AlphaFoldDB" id="A0A2X3K6R9"/>
<organism evidence="3 4">
    <name type="scientific">Candidatus Bipolaricaulis anaerobius</name>
    <dbReference type="NCBI Taxonomy" id="2026885"/>
    <lineage>
        <taxon>Bacteria</taxon>
        <taxon>Candidatus Bipolaricaulota</taxon>
        <taxon>Candidatus Bipolaricaulia</taxon>
        <taxon>Candidatus Bipolaricaulales</taxon>
        <taxon>Candidatus Bipolaricaulaceae</taxon>
        <taxon>Candidatus Bipolaricaulis</taxon>
    </lineage>
</organism>
<name>A0A2X3K6R9_9BACT</name>
<keyword evidence="1" id="KW-1133">Transmembrane helix</keyword>
<evidence type="ECO:0000313" key="3">
    <source>
        <dbReference type="EMBL" id="SQD92927.1"/>
    </source>
</evidence>
<keyword evidence="4" id="KW-1185">Reference proteome</keyword>
<evidence type="ECO:0000256" key="2">
    <source>
        <dbReference type="SAM" id="SignalP"/>
    </source>
</evidence>
<keyword evidence="1" id="KW-0472">Membrane</keyword>
<proteinExistence type="predicted"/>
<feature type="transmembrane region" description="Helical" evidence="1">
    <location>
        <begin position="251"/>
        <end position="270"/>
    </location>
</feature>
<feature type="chain" id="PRO_5016014197" evidence="2">
    <location>
        <begin position="21"/>
        <end position="418"/>
    </location>
</feature>
<dbReference type="RefSeq" id="WP_122031260.1">
    <property type="nucleotide sequence ID" value="NZ_LS483254.1"/>
</dbReference>
<feature type="transmembrane region" description="Helical" evidence="1">
    <location>
        <begin position="225"/>
        <end position="244"/>
    </location>
</feature>
<dbReference type="EMBL" id="LS483254">
    <property type="protein sequence ID" value="SQD92927.1"/>
    <property type="molecule type" value="Genomic_DNA"/>
</dbReference>